<dbReference type="PANTHER" id="PTHR47032:SF1">
    <property type="entry name" value="UDP-D-XYLOSE:L-FUCOSE ALPHA-1,3-D-XYLOSYLTRANSFERASE-RELATED"/>
    <property type="match status" value="1"/>
</dbReference>
<evidence type="ECO:0000313" key="3">
    <source>
        <dbReference type="EMBL" id="EED90652.1"/>
    </source>
</evidence>
<organism evidence="3 4">
    <name type="scientific">Thalassiosira pseudonana</name>
    <name type="common">Marine diatom</name>
    <name type="synonym">Cyclotella nana</name>
    <dbReference type="NCBI Taxonomy" id="35128"/>
    <lineage>
        <taxon>Eukaryota</taxon>
        <taxon>Sar</taxon>
        <taxon>Stramenopiles</taxon>
        <taxon>Ochrophyta</taxon>
        <taxon>Bacillariophyta</taxon>
        <taxon>Coscinodiscophyceae</taxon>
        <taxon>Thalassiosirophycidae</taxon>
        <taxon>Thalassiosirales</taxon>
        <taxon>Thalassiosiraceae</taxon>
        <taxon>Thalassiosira</taxon>
    </lineage>
</organism>
<dbReference type="RefSeq" id="XP_002291801.1">
    <property type="nucleotide sequence ID" value="XM_002291765.1"/>
</dbReference>
<name>B8C6Z1_THAPS</name>
<sequence>MNQTNLINASLLAAMVISLTTIIYSTIGLHHLTGSPSYINYDVINSPALQQELQSGVGLVTTDGGWGPPSSNQKRHDDIKILAFTDKGYLPIANVWYNRLTVLGYKEHYIVAHDEKSYRIFQKLNYRVLDAIIEDPEHDRPIKGFWKQIMAARLHLTMELLRNGTHLLVTDVDNVFSRYVPLYGFLDEGYDVFHAYEMRYPTYIFDEMGFVVCSGHQFLRSSPGTLRFMELMENRCKGDKCDDQVVYNEVFWRELNIEWDGDGPTHDGALRLTGNNTENDGLLVESATGRSRTTNHTIKIWDRDFAWRLAGGIPEMCPSLNNWVGMPTKVELKDRNVIDGNGGFCG</sequence>
<dbReference type="KEGG" id="tps:THAPSDRAFT_7596"/>
<feature type="transmembrane region" description="Helical" evidence="1">
    <location>
        <begin position="6"/>
        <end position="27"/>
    </location>
</feature>
<evidence type="ECO:0000256" key="1">
    <source>
        <dbReference type="SAM" id="Phobius"/>
    </source>
</evidence>
<accession>B8C6Z1</accession>
<proteinExistence type="predicted"/>
<protein>
    <recommendedName>
        <fullName evidence="2">Nucleotide-diphospho-sugar transferase domain-containing protein</fullName>
    </recommendedName>
</protein>
<evidence type="ECO:0000313" key="4">
    <source>
        <dbReference type="Proteomes" id="UP000001449"/>
    </source>
</evidence>
<reference evidence="3 4" key="2">
    <citation type="journal article" date="2008" name="Nature">
        <title>The Phaeodactylum genome reveals the evolutionary history of diatom genomes.</title>
        <authorList>
            <person name="Bowler C."/>
            <person name="Allen A.E."/>
            <person name="Badger J.H."/>
            <person name="Grimwood J."/>
            <person name="Jabbari K."/>
            <person name="Kuo A."/>
            <person name="Maheswari U."/>
            <person name="Martens C."/>
            <person name="Maumus F."/>
            <person name="Otillar R.P."/>
            <person name="Rayko E."/>
            <person name="Salamov A."/>
            <person name="Vandepoele K."/>
            <person name="Beszteri B."/>
            <person name="Gruber A."/>
            <person name="Heijde M."/>
            <person name="Katinka M."/>
            <person name="Mock T."/>
            <person name="Valentin K."/>
            <person name="Verret F."/>
            <person name="Berges J.A."/>
            <person name="Brownlee C."/>
            <person name="Cadoret J.P."/>
            <person name="Chiovitti A."/>
            <person name="Choi C.J."/>
            <person name="Coesel S."/>
            <person name="De Martino A."/>
            <person name="Detter J.C."/>
            <person name="Durkin C."/>
            <person name="Falciatore A."/>
            <person name="Fournet J."/>
            <person name="Haruta M."/>
            <person name="Huysman M.J."/>
            <person name="Jenkins B.D."/>
            <person name="Jiroutova K."/>
            <person name="Jorgensen R.E."/>
            <person name="Joubert Y."/>
            <person name="Kaplan A."/>
            <person name="Kroger N."/>
            <person name="Kroth P.G."/>
            <person name="La Roche J."/>
            <person name="Lindquist E."/>
            <person name="Lommer M."/>
            <person name="Martin-Jezequel V."/>
            <person name="Lopez P.J."/>
            <person name="Lucas S."/>
            <person name="Mangogna M."/>
            <person name="McGinnis K."/>
            <person name="Medlin L.K."/>
            <person name="Montsant A."/>
            <person name="Oudot-Le Secq M.P."/>
            <person name="Napoli C."/>
            <person name="Obornik M."/>
            <person name="Parker M.S."/>
            <person name="Petit J.L."/>
            <person name="Porcel B.M."/>
            <person name="Poulsen N."/>
            <person name="Robison M."/>
            <person name="Rychlewski L."/>
            <person name="Rynearson T.A."/>
            <person name="Schmutz J."/>
            <person name="Shapiro H."/>
            <person name="Siaut M."/>
            <person name="Stanley M."/>
            <person name="Sussman M.R."/>
            <person name="Taylor A.R."/>
            <person name="Vardi A."/>
            <person name="von Dassow P."/>
            <person name="Vyverman W."/>
            <person name="Willis A."/>
            <person name="Wyrwicz L.S."/>
            <person name="Rokhsar D.S."/>
            <person name="Weissenbach J."/>
            <person name="Armbrust E.V."/>
            <person name="Green B.R."/>
            <person name="Van de Peer Y."/>
            <person name="Grigoriev I.V."/>
        </authorList>
    </citation>
    <scope>NUCLEOTIDE SEQUENCE [LARGE SCALE GENOMIC DNA]</scope>
    <source>
        <strain evidence="3 4">CCMP1335</strain>
    </source>
</reference>
<keyword evidence="1" id="KW-0472">Membrane</keyword>
<dbReference type="InterPro" id="IPR052636">
    <property type="entry name" value="UDP-D-xylose:L-fucose_XylT"/>
</dbReference>
<keyword evidence="1" id="KW-0812">Transmembrane</keyword>
<dbReference type="Pfam" id="PF03407">
    <property type="entry name" value="Nucleotid_trans"/>
    <property type="match status" value="1"/>
</dbReference>
<dbReference type="GO" id="GO:0016757">
    <property type="term" value="F:glycosyltransferase activity"/>
    <property type="evidence" value="ECO:0000318"/>
    <property type="project" value="GO_Central"/>
</dbReference>
<dbReference type="InterPro" id="IPR005069">
    <property type="entry name" value="Nucl-diP-sugar_transferase"/>
</dbReference>
<dbReference type="PANTHER" id="PTHR47032">
    <property type="entry name" value="UDP-D-XYLOSE:L-FUCOSE ALPHA-1,3-D-XYLOSYLTRANSFERASE-RELATED"/>
    <property type="match status" value="1"/>
</dbReference>
<dbReference type="Proteomes" id="UP000001449">
    <property type="component" value="Chromosome 8"/>
</dbReference>
<evidence type="ECO:0000259" key="2">
    <source>
        <dbReference type="Pfam" id="PF03407"/>
    </source>
</evidence>
<gene>
    <name evidence="3" type="ORF">THAPSDRAFT_7596</name>
</gene>
<dbReference type="HOGENOM" id="CLU_802914_0_0_1"/>
<dbReference type="EMBL" id="CM000644">
    <property type="protein sequence ID" value="EED90652.1"/>
    <property type="molecule type" value="Genomic_DNA"/>
</dbReference>
<dbReference type="InParanoid" id="B8C6Z1"/>
<dbReference type="eggNOG" id="ENOG502S87T">
    <property type="taxonomic scope" value="Eukaryota"/>
</dbReference>
<dbReference type="PaxDb" id="35128-Thaps7596"/>
<dbReference type="GeneID" id="7452809"/>
<dbReference type="GO" id="GO:0005794">
    <property type="term" value="C:Golgi apparatus"/>
    <property type="evidence" value="ECO:0000318"/>
    <property type="project" value="GO_Central"/>
</dbReference>
<feature type="domain" description="Nucleotide-diphospho-sugar transferase" evidence="2">
    <location>
        <begin position="110"/>
        <end position="254"/>
    </location>
</feature>
<keyword evidence="1" id="KW-1133">Transmembrane helix</keyword>
<dbReference type="AlphaFoldDB" id="B8C6Z1"/>
<keyword evidence="4" id="KW-1185">Reference proteome</keyword>
<reference evidence="3 4" key="1">
    <citation type="journal article" date="2004" name="Science">
        <title>The genome of the diatom Thalassiosira pseudonana: ecology, evolution, and metabolism.</title>
        <authorList>
            <person name="Armbrust E.V."/>
            <person name="Berges J.A."/>
            <person name="Bowler C."/>
            <person name="Green B.R."/>
            <person name="Martinez D."/>
            <person name="Putnam N.H."/>
            <person name="Zhou S."/>
            <person name="Allen A.E."/>
            <person name="Apt K.E."/>
            <person name="Bechner M."/>
            <person name="Brzezinski M.A."/>
            <person name="Chaal B.K."/>
            <person name="Chiovitti A."/>
            <person name="Davis A.K."/>
            <person name="Demarest M.S."/>
            <person name="Detter J.C."/>
            <person name="Glavina T."/>
            <person name="Goodstein D."/>
            <person name="Hadi M.Z."/>
            <person name="Hellsten U."/>
            <person name="Hildebrand M."/>
            <person name="Jenkins B.D."/>
            <person name="Jurka J."/>
            <person name="Kapitonov V.V."/>
            <person name="Kroger N."/>
            <person name="Lau W.W."/>
            <person name="Lane T.W."/>
            <person name="Larimer F.W."/>
            <person name="Lippmeier J.C."/>
            <person name="Lucas S."/>
            <person name="Medina M."/>
            <person name="Montsant A."/>
            <person name="Obornik M."/>
            <person name="Parker M.S."/>
            <person name="Palenik B."/>
            <person name="Pazour G.J."/>
            <person name="Richardson P.M."/>
            <person name="Rynearson T.A."/>
            <person name="Saito M.A."/>
            <person name="Schwartz D.C."/>
            <person name="Thamatrakoln K."/>
            <person name="Valentin K."/>
            <person name="Vardi A."/>
            <person name="Wilkerson F.P."/>
            <person name="Rokhsar D.S."/>
        </authorList>
    </citation>
    <scope>NUCLEOTIDE SEQUENCE [LARGE SCALE GENOMIC DNA]</scope>
    <source>
        <strain evidence="3 4">CCMP1335</strain>
    </source>
</reference>